<evidence type="ECO:0000256" key="10">
    <source>
        <dbReference type="ARBA" id="ARBA00023289"/>
    </source>
</evidence>
<dbReference type="FunFam" id="4.10.260.10:FF:000003">
    <property type="entry name" value="G-protein complex gamma subunit Ste18/GpgA"/>
    <property type="match status" value="1"/>
</dbReference>
<comment type="caution">
    <text evidence="12">The sequence shown here is derived from an EMBL/GenBank/DDBJ whole genome shotgun (WGS) entry which is preliminary data.</text>
</comment>
<dbReference type="Proteomes" id="UP000188533">
    <property type="component" value="Unassembled WGS sequence"/>
</dbReference>
<dbReference type="PANTHER" id="PTHR28189">
    <property type="entry name" value="GUANINE NUCLEOTIDE-BINDING PROTEIN SUBUNIT GAMMA"/>
    <property type="match status" value="1"/>
</dbReference>
<keyword evidence="13" id="KW-1185">Reference proteome</keyword>
<evidence type="ECO:0000313" key="12">
    <source>
        <dbReference type="EMBL" id="GAW09644.1"/>
    </source>
</evidence>
<evidence type="ECO:0000256" key="6">
    <source>
        <dbReference type="ARBA" id="ARBA00023136"/>
    </source>
</evidence>
<dbReference type="GO" id="GO:0000750">
    <property type="term" value="P:pheromone-dependent signal transduction involved in conjugation with cellular fusion"/>
    <property type="evidence" value="ECO:0007669"/>
    <property type="project" value="InterPro"/>
</dbReference>
<dbReference type="GO" id="GO:0031681">
    <property type="term" value="F:G-protein beta-subunit binding"/>
    <property type="evidence" value="ECO:0007669"/>
    <property type="project" value="InterPro"/>
</dbReference>
<dbReference type="InterPro" id="IPR036284">
    <property type="entry name" value="GGL_sf"/>
</dbReference>
<evidence type="ECO:0000313" key="13">
    <source>
        <dbReference type="Proteomes" id="UP000188533"/>
    </source>
</evidence>
<dbReference type="PANTHER" id="PTHR28189:SF1">
    <property type="entry name" value="GUANINE NUCLEOTIDE-BINDING PROTEIN SUBUNIT GAMMA"/>
    <property type="match status" value="1"/>
</dbReference>
<comment type="subcellular location">
    <subcellularLocation>
        <location evidence="1">Membrane</location>
        <topology evidence="1">Peripheral membrane protein</topology>
    </subcellularLocation>
</comment>
<dbReference type="PROSITE" id="PS50058">
    <property type="entry name" value="G_PROTEIN_GAMMA"/>
    <property type="match status" value="1"/>
</dbReference>
<evidence type="ECO:0000256" key="8">
    <source>
        <dbReference type="ARBA" id="ARBA00023224"/>
    </source>
</evidence>
<comment type="similarity">
    <text evidence="2">Belongs to the G protein gamma family.</text>
</comment>
<evidence type="ECO:0000259" key="11">
    <source>
        <dbReference type="PROSITE" id="PS50058"/>
    </source>
</evidence>
<evidence type="ECO:0000256" key="7">
    <source>
        <dbReference type="ARBA" id="ARBA00023139"/>
    </source>
</evidence>
<gene>
    <name evidence="12" type="ORF">LENED_011814</name>
</gene>
<accession>A0A1Q3ERB0</accession>
<dbReference type="SMART" id="SM01224">
    <property type="entry name" value="G_gamma"/>
    <property type="match status" value="1"/>
</dbReference>
<dbReference type="AlphaFoldDB" id="A0A1Q3ERB0"/>
<reference evidence="12 13" key="2">
    <citation type="submission" date="2017-02" db="EMBL/GenBank/DDBJ databases">
        <title>A genome survey and senescence transcriptome analysis in Lentinula edodes.</title>
        <authorList>
            <person name="Sakamoto Y."/>
            <person name="Nakade K."/>
            <person name="Sato S."/>
            <person name="Yoshida Y."/>
            <person name="Miyazaki K."/>
            <person name="Natsume S."/>
            <person name="Konno N."/>
        </authorList>
    </citation>
    <scope>NUCLEOTIDE SEQUENCE [LARGE SCALE GENOMIC DNA]</scope>
    <source>
        <strain evidence="12 13">NBRC 111202</strain>
    </source>
</reference>
<protein>
    <recommendedName>
        <fullName evidence="4">Guanine nucleotide-binding protein subunit gamma</fullName>
    </recommendedName>
</protein>
<dbReference type="SUPFAM" id="SSF48670">
    <property type="entry name" value="Transducin (heterotrimeric G protein), gamma chain"/>
    <property type="match status" value="1"/>
</dbReference>
<dbReference type="EMBL" id="BDGU01001173">
    <property type="protein sequence ID" value="GAW09644.1"/>
    <property type="molecule type" value="Genomic_DNA"/>
</dbReference>
<dbReference type="InterPro" id="IPR015898">
    <property type="entry name" value="G-protein_gamma-like_dom"/>
</dbReference>
<reference evidence="12 13" key="1">
    <citation type="submission" date="2016-08" db="EMBL/GenBank/DDBJ databases">
        <authorList>
            <consortium name="Lentinula edodes genome sequencing consortium"/>
            <person name="Sakamoto Y."/>
            <person name="Nakade K."/>
            <person name="Sato S."/>
            <person name="Yoshida Y."/>
            <person name="Miyazaki K."/>
            <person name="Natsume S."/>
            <person name="Konno N."/>
        </authorList>
    </citation>
    <scope>NUCLEOTIDE SEQUENCE [LARGE SCALE GENOMIC DNA]</scope>
    <source>
        <strain evidence="12 13">NBRC 111202</strain>
    </source>
</reference>
<keyword evidence="7" id="KW-0564">Palmitate</keyword>
<evidence type="ECO:0000256" key="2">
    <source>
        <dbReference type="ARBA" id="ARBA00007431"/>
    </source>
</evidence>
<organism evidence="12 13">
    <name type="scientific">Lentinula edodes</name>
    <name type="common">Shiitake mushroom</name>
    <name type="synonym">Lentinus edodes</name>
    <dbReference type="NCBI Taxonomy" id="5353"/>
    <lineage>
        <taxon>Eukaryota</taxon>
        <taxon>Fungi</taxon>
        <taxon>Dikarya</taxon>
        <taxon>Basidiomycota</taxon>
        <taxon>Agaricomycotina</taxon>
        <taxon>Agaricomycetes</taxon>
        <taxon>Agaricomycetidae</taxon>
        <taxon>Agaricales</taxon>
        <taxon>Marasmiineae</taxon>
        <taxon>Omphalotaceae</taxon>
        <taxon>Lentinula</taxon>
    </lineage>
</organism>
<evidence type="ECO:0000256" key="9">
    <source>
        <dbReference type="ARBA" id="ARBA00023288"/>
    </source>
</evidence>
<proteinExistence type="inferred from homology"/>
<feature type="domain" description="G protein gamma" evidence="11">
    <location>
        <begin position="6"/>
        <end position="81"/>
    </location>
</feature>
<sequence>MNARPHKQSMSELKLRRLAEHNQRLKEDLARPRVRVSEASSSLIRYCKTTKDHLVPSVWGPVGKGEDPYAPPAQGCNCIIITHLIIPFSLIAYI</sequence>
<dbReference type="STRING" id="5353.A0A1Q3ERB0"/>
<dbReference type="Gene3D" id="4.10.260.10">
    <property type="entry name" value="Transducin (heterotrimeric G protein), gamma chain"/>
    <property type="match status" value="1"/>
</dbReference>
<evidence type="ECO:0000256" key="4">
    <source>
        <dbReference type="ARBA" id="ARBA00016111"/>
    </source>
</evidence>
<keyword evidence="9" id="KW-0449">Lipoprotein</keyword>
<name>A0A1Q3ERB0_LENED</name>
<keyword evidence="8" id="KW-0807">Transducer</keyword>
<evidence type="ECO:0000256" key="5">
    <source>
        <dbReference type="ARBA" id="ARBA00022481"/>
    </source>
</evidence>
<comment type="subunit">
    <text evidence="3">G proteins are composed of 3 units, alpha, beta and gamma.</text>
</comment>
<evidence type="ECO:0000256" key="1">
    <source>
        <dbReference type="ARBA" id="ARBA00004170"/>
    </source>
</evidence>
<keyword evidence="6" id="KW-0472">Membrane</keyword>
<keyword evidence="10" id="KW-0636">Prenylation</keyword>
<dbReference type="InterPro" id="IPR041848">
    <property type="entry name" value="Ste18_fungal"/>
</dbReference>
<evidence type="ECO:0000256" key="3">
    <source>
        <dbReference type="ARBA" id="ARBA00011581"/>
    </source>
</evidence>
<keyword evidence="5" id="KW-0488">Methylation</keyword>
<dbReference type="GO" id="GO:0007186">
    <property type="term" value="P:G protein-coupled receptor signaling pathway"/>
    <property type="evidence" value="ECO:0007669"/>
    <property type="project" value="InterPro"/>
</dbReference>
<dbReference type="Pfam" id="PF00631">
    <property type="entry name" value="G-gamma"/>
    <property type="match status" value="1"/>
</dbReference>
<dbReference type="GO" id="GO:0005834">
    <property type="term" value="C:heterotrimeric G-protein complex"/>
    <property type="evidence" value="ECO:0007669"/>
    <property type="project" value="TreeGrafter"/>
</dbReference>